<evidence type="ECO:0000256" key="3">
    <source>
        <dbReference type="ARBA" id="ARBA00022692"/>
    </source>
</evidence>
<organism evidence="8 9">
    <name type="scientific">Equus przewalskii</name>
    <name type="common">Przewalski's horse</name>
    <name type="synonym">Equus caballus przewalskii</name>
    <dbReference type="NCBI Taxonomy" id="9798"/>
    <lineage>
        <taxon>Eukaryota</taxon>
        <taxon>Metazoa</taxon>
        <taxon>Chordata</taxon>
        <taxon>Craniata</taxon>
        <taxon>Vertebrata</taxon>
        <taxon>Euteleostomi</taxon>
        <taxon>Mammalia</taxon>
        <taxon>Eutheria</taxon>
        <taxon>Laurasiatheria</taxon>
        <taxon>Perissodactyla</taxon>
        <taxon>Equidae</taxon>
        <taxon>Equus</taxon>
    </lineage>
</organism>
<dbReference type="InterPro" id="IPR030417">
    <property type="entry name" value="MS4A"/>
</dbReference>
<sequence>MPASDLGDERGRQNPRERGWRFFCCSSTAFWIRNLKLREENTLSNTRSYLGSTIMMSQPKTNETFIALTPNGISFLQTEDPKLTNKRQDSLKKHLKAEVKVLGTIQILCGMMVLSLGIILASASFSQHFTQAFSILLKAAYPFIGALCFVISGSLSIITEKKSTKPLVQSSLAANILSSLSALVGFILLSVILASLGPAFWTCVLDKQHIPTERDYSYYHSLYENNDCLKAKTILAGTMSIMLICTVLEFCLAVLAAVVWWKQAHSDFPGSVLFLPQSYKDKSSMPPRAPSDSGYEELMTF</sequence>
<feature type="transmembrane region" description="Helical" evidence="7">
    <location>
        <begin position="101"/>
        <end position="120"/>
    </location>
</feature>
<comment type="subcellular location">
    <subcellularLocation>
        <location evidence="1">Membrane</location>
        <topology evidence="1">Multi-pass membrane protein</topology>
    </subcellularLocation>
</comment>
<proteinExistence type="inferred from homology"/>
<gene>
    <name evidence="9" type="primary">LOC103553481</name>
</gene>
<keyword evidence="8" id="KW-1185">Reference proteome</keyword>
<dbReference type="Proteomes" id="UP001652662">
    <property type="component" value="Chromosome 11"/>
</dbReference>
<keyword evidence="5 7" id="KW-0472">Membrane</keyword>
<dbReference type="RefSeq" id="XP_070420122.1">
    <property type="nucleotide sequence ID" value="XM_070564021.1"/>
</dbReference>
<feature type="region of interest" description="Disordered" evidence="6">
    <location>
        <begin position="281"/>
        <end position="301"/>
    </location>
</feature>
<dbReference type="PANTHER" id="PTHR23320:SF135">
    <property type="entry name" value="MEMBRANE-SPANNING 4-DOMAINS SUBFAMILY A MEMBER 6A"/>
    <property type="match status" value="1"/>
</dbReference>
<evidence type="ECO:0000256" key="5">
    <source>
        <dbReference type="ARBA" id="ARBA00023136"/>
    </source>
</evidence>
<dbReference type="PANTHER" id="PTHR23320">
    <property type="entry name" value="MEMBRANE-SPANNING 4-DOMAINS SUBFAMILY A MS4A -RELATED"/>
    <property type="match status" value="1"/>
</dbReference>
<evidence type="ECO:0000256" key="1">
    <source>
        <dbReference type="ARBA" id="ARBA00004141"/>
    </source>
</evidence>
<keyword evidence="4 7" id="KW-1133">Transmembrane helix</keyword>
<reference evidence="9" key="1">
    <citation type="submission" date="2025-08" db="UniProtKB">
        <authorList>
            <consortium name="RefSeq"/>
        </authorList>
    </citation>
    <scope>IDENTIFICATION</scope>
    <source>
        <tissue evidence="9">Blood</tissue>
    </source>
</reference>
<evidence type="ECO:0000256" key="4">
    <source>
        <dbReference type="ARBA" id="ARBA00022989"/>
    </source>
</evidence>
<feature type="transmembrane region" description="Helical" evidence="7">
    <location>
        <begin position="140"/>
        <end position="159"/>
    </location>
</feature>
<feature type="transmembrane region" description="Helical" evidence="7">
    <location>
        <begin position="180"/>
        <end position="201"/>
    </location>
</feature>
<protein>
    <submittedName>
        <fullName evidence="9">Membrane-spanning 4-domains subfamily A member 6A isoform X1</fullName>
    </submittedName>
</protein>
<evidence type="ECO:0000256" key="7">
    <source>
        <dbReference type="SAM" id="Phobius"/>
    </source>
</evidence>
<evidence type="ECO:0000313" key="8">
    <source>
        <dbReference type="Proteomes" id="UP001652662"/>
    </source>
</evidence>
<dbReference type="Pfam" id="PF04103">
    <property type="entry name" value="CD20"/>
    <property type="match status" value="1"/>
</dbReference>
<evidence type="ECO:0000256" key="6">
    <source>
        <dbReference type="SAM" id="MobiDB-lite"/>
    </source>
</evidence>
<dbReference type="InterPro" id="IPR007237">
    <property type="entry name" value="CD20-like"/>
</dbReference>
<evidence type="ECO:0000256" key="2">
    <source>
        <dbReference type="ARBA" id="ARBA00009565"/>
    </source>
</evidence>
<keyword evidence="3 7" id="KW-0812">Transmembrane</keyword>
<dbReference type="GeneID" id="103553481"/>
<feature type="transmembrane region" description="Helical" evidence="7">
    <location>
        <begin position="234"/>
        <end position="261"/>
    </location>
</feature>
<evidence type="ECO:0000313" key="9">
    <source>
        <dbReference type="RefSeq" id="XP_070420122.1"/>
    </source>
</evidence>
<comment type="similarity">
    <text evidence="2">Belongs to the MS4A family.</text>
</comment>
<accession>A0ABM4JVZ7</accession>
<name>A0ABM4JVZ7_EQUPR</name>